<feature type="signal peptide" evidence="1">
    <location>
        <begin position="1"/>
        <end position="34"/>
    </location>
</feature>
<proteinExistence type="predicted"/>
<comment type="caution">
    <text evidence="2">The sequence shown here is derived from an EMBL/GenBank/DDBJ whole genome shotgun (WGS) entry which is preliminary data.</text>
</comment>
<evidence type="ECO:0000313" key="3">
    <source>
        <dbReference type="Proteomes" id="UP000559182"/>
    </source>
</evidence>
<keyword evidence="3" id="KW-1185">Reference proteome</keyword>
<dbReference type="AlphaFoldDB" id="A0A839NAR3"/>
<reference evidence="2 3" key="1">
    <citation type="submission" date="2020-08" db="EMBL/GenBank/DDBJ databases">
        <title>Sequencing the genomes of 1000 actinobacteria strains.</title>
        <authorList>
            <person name="Klenk H.-P."/>
        </authorList>
    </citation>
    <scope>NUCLEOTIDE SEQUENCE [LARGE SCALE GENOMIC DNA]</scope>
    <source>
        <strain evidence="2 3">DSM 105369</strain>
    </source>
</reference>
<keyword evidence="1" id="KW-0732">Signal</keyword>
<accession>A0A839NAR3</accession>
<dbReference type="PROSITE" id="PS51257">
    <property type="entry name" value="PROKAR_LIPOPROTEIN"/>
    <property type="match status" value="1"/>
</dbReference>
<dbReference type="RefSeq" id="WP_183320438.1">
    <property type="nucleotide sequence ID" value="NZ_JACHVQ010000001.1"/>
</dbReference>
<sequence>MRAALRPPVSRRTACCAGMAAVAALLGACSSLRAPATSGSGSDAGSGSAWAGARVVRDGRLVVRGTVGTDRLRTVAAETRAAIARVREVWGTSVLSGRVVIEVPRDRAEFRARGGSAEGGAQIAATTTPDDRVVLAPAVFSAVTAQGRVVVLTHELTHLALHQATLTGVARWIIEGSAEYTAYHASRLGLAQLAPEVATAVRAGRAPTGPPADSDFTARPAAAYQEAFVWCRFLAHRFGQARFVAFVRAADARAPAAFATTFGVGPGALRAAYTQFLRTRLGSAGTDGR</sequence>
<dbReference type="Proteomes" id="UP000559182">
    <property type="component" value="Unassembled WGS sequence"/>
</dbReference>
<evidence type="ECO:0008006" key="4">
    <source>
        <dbReference type="Google" id="ProtNLM"/>
    </source>
</evidence>
<evidence type="ECO:0000313" key="2">
    <source>
        <dbReference type="EMBL" id="MBB2892305.1"/>
    </source>
</evidence>
<organism evidence="2 3">
    <name type="scientific">Flexivirga oryzae</name>
    <dbReference type="NCBI Taxonomy" id="1794944"/>
    <lineage>
        <taxon>Bacteria</taxon>
        <taxon>Bacillati</taxon>
        <taxon>Actinomycetota</taxon>
        <taxon>Actinomycetes</taxon>
        <taxon>Micrococcales</taxon>
        <taxon>Dermacoccaceae</taxon>
        <taxon>Flexivirga</taxon>
    </lineage>
</organism>
<evidence type="ECO:0000256" key="1">
    <source>
        <dbReference type="SAM" id="SignalP"/>
    </source>
</evidence>
<name>A0A839NAR3_9MICO</name>
<protein>
    <recommendedName>
        <fullName evidence="4">DUF1570 domain-containing protein</fullName>
    </recommendedName>
</protein>
<feature type="chain" id="PRO_5039276579" description="DUF1570 domain-containing protein" evidence="1">
    <location>
        <begin position="35"/>
        <end position="289"/>
    </location>
</feature>
<gene>
    <name evidence="2" type="ORF">FHU39_002289</name>
</gene>
<dbReference type="EMBL" id="JACHVQ010000001">
    <property type="protein sequence ID" value="MBB2892305.1"/>
    <property type="molecule type" value="Genomic_DNA"/>
</dbReference>